<accession>A0A7R8HBS7</accession>
<protein>
    <submittedName>
        <fullName evidence="2">(salmon louse) hypothetical protein</fullName>
    </submittedName>
</protein>
<evidence type="ECO:0000313" key="3">
    <source>
        <dbReference type="Proteomes" id="UP000675881"/>
    </source>
</evidence>
<organism evidence="2 3">
    <name type="scientific">Lepeophtheirus salmonis</name>
    <name type="common">Salmon louse</name>
    <name type="synonym">Caligus salmonis</name>
    <dbReference type="NCBI Taxonomy" id="72036"/>
    <lineage>
        <taxon>Eukaryota</taxon>
        <taxon>Metazoa</taxon>
        <taxon>Ecdysozoa</taxon>
        <taxon>Arthropoda</taxon>
        <taxon>Crustacea</taxon>
        <taxon>Multicrustacea</taxon>
        <taxon>Hexanauplia</taxon>
        <taxon>Copepoda</taxon>
        <taxon>Siphonostomatoida</taxon>
        <taxon>Caligidae</taxon>
        <taxon>Lepeophtheirus</taxon>
    </lineage>
</organism>
<feature type="compositionally biased region" description="Basic residues" evidence="1">
    <location>
        <begin position="205"/>
        <end position="216"/>
    </location>
</feature>
<dbReference type="EMBL" id="HG994586">
    <property type="protein sequence ID" value="CAF2994423.1"/>
    <property type="molecule type" value="Genomic_DNA"/>
</dbReference>
<gene>
    <name evidence="2" type="ORF">LSAA_12923</name>
</gene>
<keyword evidence="3" id="KW-1185">Reference proteome</keyword>
<evidence type="ECO:0000256" key="1">
    <source>
        <dbReference type="SAM" id="MobiDB-lite"/>
    </source>
</evidence>
<feature type="compositionally biased region" description="Polar residues" evidence="1">
    <location>
        <begin position="33"/>
        <end position="60"/>
    </location>
</feature>
<feature type="region of interest" description="Disordered" evidence="1">
    <location>
        <begin position="1"/>
        <end position="90"/>
    </location>
</feature>
<dbReference type="Proteomes" id="UP000675881">
    <property type="component" value="Chromosome 7"/>
</dbReference>
<sequence>MQGDVTSDMLSDMVLESKEDTSLLLPSPSSSPTAFTTNSSLDHATPQNLLVETSSKCTQTKSEDADYIFPTSASATPSRPPVTPPSSPRILNEDRMGEVLRHEQQDNYYKSNVLLFLSQQQPSTSENHPKSEGISKDEECISAKIITTAVALTTTEQLPSRPSLTSSKRILLEGNAASAESNPSNEEGASQNKNSTGCLEQERLKHGRRVQRKSVHGRMRKIAKIATLPLLKHTRL</sequence>
<name>A0A7R8HBS7_LEPSM</name>
<dbReference type="OrthoDB" id="196547at2759"/>
<feature type="compositionally biased region" description="Polar residues" evidence="1">
    <location>
        <begin position="178"/>
        <end position="198"/>
    </location>
</feature>
<evidence type="ECO:0000313" key="2">
    <source>
        <dbReference type="EMBL" id="CAF2994423.1"/>
    </source>
</evidence>
<feature type="region of interest" description="Disordered" evidence="1">
    <location>
        <begin position="175"/>
        <end position="216"/>
    </location>
</feature>
<reference evidence="2" key="1">
    <citation type="submission" date="2021-02" db="EMBL/GenBank/DDBJ databases">
        <authorList>
            <person name="Bekaert M."/>
        </authorList>
    </citation>
    <scope>NUCLEOTIDE SEQUENCE</scope>
    <source>
        <strain evidence="2">IoA-00</strain>
    </source>
</reference>
<feature type="compositionally biased region" description="Pro residues" evidence="1">
    <location>
        <begin position="78"/>
        <end position="87"/>
    </location>
</feature>
<proteinExistence type="predicted"/>
<dbReference type="AlphaFoldDB" id="A0A7R8HBS7"/>
<feature type="compositionally biased region" description="Low complexity" evidence="1">
    <location>
        <begin position="22"/>
        <end position="32"/>
    </location>
</feature>